<feature type="transmembrane region" description="Helical" evidence="9">
    <location>
        <begin position="182"/>
        <end position="202"/>
    </location>
</feature>
<feature type="transmembrane region" description="Helical" evidence="9">
    <location>
        <begin position="38"/>
        <end position="56"/>
    </location>
</feature>
<comment type="caution">
    <text evidence="9">Lacks conserved residue(s) required for the propagation of feature annotation.</text>
</comment>
<dbReference type="GO" id="GO:0012505">
    <property type="term" value="C:endomembrane system"/>
    <property type="evidence" value="ECO:0007669"/>
    <property type="project" value="UniProtKB-SubCell"/>
</dbReference>
<comment type="subcellular location">
    <subcellularLocation>
        <location evidence="1">Endomembrane system</location>
        <topology evidence="1">Multi-pass membrane protein</topology>
    </subcellularLocation>
</comment>
<comment type="caution">
    <text evidence="10">The sequence shown here is derived from an EMBL/GenBank/DDBJ whole genome shotgun (WGS) entry which is preliminary data.</text>
</comment>
<keyword evidence="4 9" id="KW-0762">Sugar transport</keyword>
<feature type="transmembrane region" description="Helical" evidence="9">
    <location>
        <begin position="158"/>
        <end position="175"/>
    </location>
</feature>
<dbReference type="Gene3D" id="1.20.1280.290">
    <property type="match status" value="2"/>
</dbReference>
<name>A0AAV5URQ2_9BILA</name>
<evidence type="ECO:0000256" key="2">
    <source>
        <dbReference type="ARBA" id="ARBA00007809"/>
    </source>
</evidence>
<evidence type="ECO:0000256" key="4">
    <source>
        <dbReference type="ARBA" id="ARBA00022597"/>
    </source>
</evidence>
<comment type="function">
    <text evidence="9">Mediates sugar transport across membranes.</text>
</comment>
<keyword evidence="5 9" id="KW-0812">Transmembrane</keyword>
<dbReference type="InterPro" id="IPR047664">
    <property type="entry name" value="SWEET"/>
</dbReference>
<keyword evidence="6" id="KW-0677">Repeat</keyword>
<evidence type="ECO:0000256" key="5">
    <source>
        <dbReference type="ARBA" id="ARBA00022692"/>
    </source>
</evidence>
<proteinExistence type="inferred from homology"/>
<evidence type="ECO:0000256" key="7">
    <source>
        <dbReference type="ARBA" id="ARBA00022989"/>
    </source>
</evidence>
<keyword evidence="11" id="KW-1185">Reference proteome</keyword>
<evidence type="ECO:0000313" key="10">
    <source>
        <dbReference type="EMBL" id="GMT09363.1"/>
    </source>
</evidence>
<keyword evidence="3 9" id="KW-0813">Transport</keyword>
<feature type="transmembrane region" description="Helical" evidence="9">
    <location>
        <begin position="93"/>
        <end position="113"/>
    </location>
</feature>
<feature type="transmembrane region" description="Helical" evidence="9">
    <location>
        <begin position="6"/>
        <end position="26"/>
    </location>
</feature>
<sequence>MDFLELFGAWLGIISMGFMFLPMTQVKEWRSRGTTEGFSSVHLVMPILMMGCWLRHGLMTADTLNVTINSMGLVSSTFYIIVYAYYTQDKTNLYKQLSAVAAVFLAIFAYVGMQTVEDAPDSMGKIAAVAQNAGIFAGIYQIKTIIDTKTTEYMPAEMQFGILFIVAQWTIFGLLSGNYYMAAANVPGLIMSIISISLYVIYPPITWRVPIIGTQQVAPAKKID</sequence>
<accession>A0AAV5URQ2</accession>
<dbReference type="AlphaFoldDB" id="A0AAV5URQ2"/>
<evidence type="ECO:0000256" key="1">
    <source>
        <dbReference type="ARBA" id="ARBA00004127"/>
    </source>
</evidence>
<dbReference type="GO" id="GO:0016020">
    <property type="term" value="C:membrane"/>
    <property type="evidence" value="ECO:0007669"/>
    <property type="project" value="InterPro"/>
</dbReference>
<feature type="transmembrane region" description="Helical" evidence="9">
    <location>
        <begin position="68"/>
        <end position="86"/>
    </location>
</feature>
<dbReference type="PANTHER" id="PTHR10791">
    <property type="entry name" value="RAG1-ACTIVATING PROTEIN 1"/>
    <property type="match status" value="1"/>
</dbReference>
<dbReference type="GO" id="GO:0051119">
    <property type="term" value="F:sugar transmembrane transporter activity"/>
    <property type="evidence" value="ECO:0007669"/>
    <property type="project" value="InterPro"/>
</dbReference>
<dbReference type="InterPro" id="IPR004316">
    <property type="entry name" value="SWEET_rpt"/>
</dbReference>
<dbReference type="Pfam" id="PF03083">
    <property type="entry name" value="MtN3_slv"/>
    <property type="match status" value="2"/>
</dbReference>
<evidence type="ECO:0000256" key="6">
    <source>
        <dbReference type="ARBA" id="ARBA00022737"/>
    </source>
</evidence>
<comment type="similarity">
    <text evidence="2 9">Belongs to the SWEET sugar transporter family.</text>
</comment>
<dbReference type="Proteomes" id="UP001432322">
    <property type="component" value="Unassembled WGS sequence"/>
</dbReference>
<dbReference type="PANTHER" id="PTHR10791:SF245">
    <property type="entry name" value="SUGAR TRANSPORTER SWEET"/>
    <property type="match status" value="1"/>
</dbReference>
<gene>
    <name evidence="10" type="ORF">PFISCL1PPCAC_660</name>
</gene>
<reference evidence="10" key="1">
    <citation type="submission" date="2023-10" db="EMBL/GenBank/DDBJ databases">
        <title>Genome assembly of Pristionchus species.</title>
        <authorList>
            <person name="Yoshida K."/>
            <person name="Sommer R.J."/>
        </authorList>
    </citation>
    <scope>NUCLEOTIDE SEQUENCE</scope>
    <source>
        <strain evidence="10">RS5133</strain>
    </source>
</reference>
<keyword evidence="8 9" id="KW-0472">Membrane</keyword>
<dbReference type="EMBL" id="BTSY01000001">
    <property type="protein sequence ID" value="GMT09363.1"/>
    <property type="molecule type" value="Genomic_DNA"/>
</dbReference>
<protein>
    <recommendedName>
        <fullName evidence="9">Sugar transporter SWEET</fullName>
    </recommendedName>
</protein>
<dbReference type="FunFam" id="1.20.1280.290:FF:000032">
    <property type="entry name" value="Sugar transporter SWEET"/>
    <property type="match status" value="1"/>
</dbReference>
<evidence type="ECO:0000313" key="11">
    <source>
        <dbReference type="Proteomes" id="UP001432322"/>
    </source>
</evidence>
<evidence type="ECO:0000256" key="9">
    <source>
        <dbReference type="RuleBase" id="RU910715"/>
    </source>
</evidence>
<evidence type="ECO:0000256" key="3">
    <source>
        <dbReference type="ARBA" id="ARBA00022448"/>
    </source>
</evidence>
<organism evidence="10 11">
    <name type="scientific">Pristionchus fissidentatus</name>
    <dbReference type="NCBI Taxonomy" id="1538716"/>
    <lineage>
        <taxon>Eukaryota</taxon>
        <taxon>Metazoa</taxon>
        <taxon>Ecdysozoa</taxon>
        <taxon>Nematoda</taxon>
        <taxon>Chromadorea</taxon>
        <taxon>Rhabditida</taxon>
        <taxon>Rhabditina</taxon>
        <taxon>Diplogasteromorpha</taxon>
        <taxon>Diplogasteroidea</taxon>
        <taxon>Neodiplogasteridae</taxon>
        <taxon>Pristionchus</taxon>
    </lineage>
</organism>
<evidence type="ECO:0000256" key="8">
    <source>
        <dbReference type="ARBA" id="ARBA00023136"/>
    </source>
</evidence>
<keyword evidence="7 9" id="KW-1133">Transmembrane helix</keyword>